<sequence length="546" mass="64165">MKADNIKSIIQDMDKLPYRAILFDGTWGIGKSYAINEALTENPDVCKISMFGLKDTKQIYHEAFFQLALKNNIGGKVGEIAGNVLEAVSKVWGKAGQAKEVLQSIASERELFLLLSKEFNTLHIIVIDDLERMSDDINLEDIFGVVEELKQCNCVKVILVANTEEMQEDKKEIFDKYNEKVIERIYHITERAEQVEWNKMNISEAFIENFLINHKVKNLRTLEKAQRFFEDVKLFCKGDKSEQFIEELRLICFAVVVESIENLYYKEINPDSTDHTEEMANTIENILQHRIERYLYGIKCSRNLVEMILKYYEEGILNEEQLEAEYSLFLKAGDKANYYKSDAEIRIVLPTLREEMLGAKNLAELNQFADSYIVWSDILGEDNDGILSEYRELLNKMLKEMALNGQEENLMYTYDLFHMSSGKLKEIYQEENEAVMKFIIETYVECLKNTTHGKKAYDYSYKLRKYFDSSYYHELIMSETETLYNRISFPVDEVDEDRYHTCYNIMYILYRSNADKFQNYCDKIKKECDNMSRHRIEVLVNEIIKK</sequence>
<gene>
    <name evidence="2" type="ORF">DXC93_15670</name>
</gene>
<name>A0A3E4PH38_9FIRM</name>
<accession>A0A3E4PH38</accession>
<dbReference type="InterPro" id="IPR011646">
    <property type="entry name" value="KAP_P-loop"/>
</dbReference>
<dbReference type="Proteomes" id="UP000261324">
    <property type="component" value="Unassembled WGS sequence"/>
</dbReference>
<evidence type="ECO:0000313" key="3">
    <source>
        <dbReference type="Proteomes" id="UP000261324"/>
    </source>
</evidence>
<dbReference type="AlphaFoldDB" id="A0A3E4PH38"/>
<evidence type="ECO:0000259" key="1">
    <source>
        <dbReference type="Pfam" id="PF07693"/>
    </source>
</evidence>
<protein>
    <recommendedName>
        <fullName evidence="1">KAP NTPase domain-containing protein</fullName>
    </recommendedName>
</protein>
<feature type="domain" description="KAP NTPase" evidence="1">
    <location>
        <begin position="3"/>
        <end position="182"/>
    </location>
</feature>
<dbReference type="Gene3D" id="3.40.50.300">
    <property type="entry name" value="P-loop containing nucleotide triphosphate hydrolases"/>
    <property type="match status" value="1"/>
</dbReference>
<proteinExistence type="predicted"/>
<organism evidence="2 3">
    <name type="scientific">Dorea formicigenerans</name>
    <dbReference type="NCBI Taxonomy" id="39486"/>
    <lineage>
        <taxon>Bacteria</taxon>
        <taxon>Bacillati</taxon>
        <taxon>Bacillota</taxon>
        <taxon>Clostridia</taxon>
        <taxon>Lachnospirales</taxon>
        <taxon>Lachnospiraceae</taxon>
        <taxon>Dorea</taxon>
    </lineage>
</organism>
<dbReference type="SUPFAM" id="SSF52540">
    <property type="entry name" value="P-loop containing nucleoside triphosphate hydrolases"/>
    <property type="match status" value="1"/>
</dbReference>
<dbReference type="EMBL" id="QSRA01000033">
    <property type="protein sequence ID" value="RGK79223.1"/>
    <property type="molecule type" value="Genomic_DNA"/>
</dbReference>
<reference evidence="2 3" key="1">
    <citation type="submission" date="2018-08" db="EMBL/GenBank/DDBJ databases">
        <title>A genome reference for cultivated species of the human gut microbiota.</title>
        <authorList>
            <person name="Zou Y."/>
            <person name="Xue W."/>
            <person name="Luo G."/>
        </authorList>
    </citation>
    <scope>NUCLEOTIDE SEQUENCE [LARGE SCALE GENOMIC DNA]</scope>
    <source>
        <strain evidence="2 3">TF09-3</strain>
    </source>
</reference>
<dbReference type="InterPro" id="IPR027417">
    <property type="entry name" value="P-loop_NTPase"/>
</dbReference>
<dbReference type="RefSeq" id="WP_117660815.1">
    <property type="nucleotide sequence ID" value="NZ_QSRA01000033.1"/>
</dbReference>
<comment type="caution">
    <text evidence="2">The sequence shown here is derived from an EMBL/GenBank/DDBJ whole genome shotgun (WGS) entry which is preliminary data.</text>
</comment>
<evidence type="ECO:0000313" key="2">
    <source>
        <dbReference type="EMBL" id="RGK79223.1"/>
    </source>
</evidence>
<dbReference type="Pfam" id="PF07693">
    <property type="entry name" value="KAP_NTPase"/>
    <property type="match status" value="1"/>
</dbReference>